<dbReference type="InterPro" id="IPR037185">
    <property type="entry name" value="EmrE-like"/>
</dbReference>
<evidence type="ECO:0000256" key="3">
    <source>
        <dbReference type="ARBA" id="ARBA00022989"/>
    </source>
</evidence>
<gene>
    <name evidence="7" type="ORF">CTAYLR_001187</name>
</gene>
<dbReference type="EMBL" id="JAQMWT010000009">
    <property type="protein sequence ID" value="KAJ8614296.1"/>
    <property type="molecule type" value="Genomic_DNA"/>
</dbReference>
<evidence type="ECO:0000256" key="2">
    <source>
        <dbReference type="ARBA" id="ARBA00022692"/>
    </source>
</evidence>
<keyword evidence="3 5" id="KW-1133">Transmembrane helix</keyword>
<evidence type="ECO:0000256" key="5">
    <source>
        <dbReference type="SAM" id="Phobius"/>
    </source>
</evidence>
<evidence type="ECO:0000313" key="8">
    <source>
        <dbReference type="Proteomes" id="UP001230188"/>
    </source>
</evidence>
<keyword evidence="8" id="KW-1185">Reference proteome</keyword>
<feature type="transmembrane region" description="Helical" evidence="5">
    <location>
        <begin position="337"/>
        <end position="355"/>
    </location>
</feature>
<sequence length="380" mass="40761">MVGFWAVVVVLVRCGQARLARPGRQRCIAVKQNRGGTTTTTSTSDGRWLRPTSWSSRQRKKALSLVVLTVQNSALTLTMRYSRTRPHKHKYLASEAVVLCEIFKAVASLFFAVLAGDGRRGSFATRLANAAHDAYAEPGSYVLLVPAALYAVQNNLQYVAASNLEPAIFQLLYQMKLLTTAFFSVVLLGRRLKVRQWASIALLAAGLAEASSANSAPPRRRGPPAHGVFLTGFAAVFAACCTSGFSSVYFERVVKRAATAKSNDKPKISVWARNAQLATLSSIIAATGAILKDGDKIRRRGVLAGFTPLVWTVVALQAGGGLCTAAVIAYADNLLKGFATGISMLLSTIASCYWFDFHITSPFIAGATCVLGAICLYARS</sequence>
<feature type="transmembrane region" description="Helical" evidence="5">
    <location>
        <begin position="270"/>
        <end position="291"/>
    </location>
</feature>
<feature type="transmembrane region" description="Helical" evidence="5">
    <location>
        <begin position="91"/>
        <end position="115"/>
    </location>
</feature>
<feature type="signal peptide" evidence="6">
    <location>
        <begin position="1"/>
        <end position="17"/>
    </location>
</feature>
<proteinExistence type="predicted"/>
<feature type="transmembrane region" description="Helical" evidence="5">
    <location>
        <begin position="362"/>
        <end position="379"/>
    </location>
</feature>
<comment type="caution">
    <text evidence="7">The sequence shown here is derived from an EMBL/GenBank/DDBJ whole genome shotgun (WGS) entry which is preliminary data.</text>
</comment>
<name>A0AAD7XUR0_9STRA</name>
<keyword evidence="4 5" id="KW-0472">Membrane</keyword>
<reference evidence="7" key="1">
    <citation type="submission" date="2023-01" db="EMBL/GenBank/DDBJ databases">
        <title>Metagenome sequencing of chrysophaentin producing Chrysophaeum taylorii.</title>
        <authorList>
            <person name="Davison J."/>
            <person name="Bewley C."/>
        </authorList>
    </citation>
    <scope>NUCLEOTIDE SEQUENCE</scope>
    <source>
        <strain evidence="7">NIES-1699</strain>
    </source>
</reference>
<feature type="transmembrane region" description="Helical" evidence="5">
    <location>
        <begin position="171"/>
        <end position="189"/>
    </location>
</feature>
<organism evidence="7 8">
    <name type="scientific">Chrysophaeum taylorii</name>
    <dbReference type="NCBI Taxonomy" id="2483200"/>
    <lineage>
        <taxon>Eukaryota</taxon>
        <taxon>Sar</taxon>
        <taxon>Stramenopiles</taxon>
        <taxon>Ochrophyta</taxon>
        <taxon>Pelagophyceae</taxon>
        <taxon>Pelagomonadales</taxon>
        <taxon>Pelagomonadaceae</taxon>
        <taxon>Chrysophaeum</taxon>
    </lineage>
</organism>
<comment type="subcellular location">
    <subcellularLocation>
        <location evidence="1">Membrane</location>
        <topology evidence="1">Multi-pass membrane protein</topology>
    </subcellularLocation>
</comment>
<dbReference type="InterPro" id="IPR007271">
    <property type="entry name" value="Nuc_sug_transpt"/>
</dbReference>
<dbReference type="Pfam" id="PF04142">
    <property type="entry name" value="Nuc_sug_transp"/>
    <property type="match status" value="1"/>
</dbReference>
<keyword evidence="2 5" id="KW-0812">Transmembrane</keyword>
<feature type="transmembrane region" description="Helical" evidence="5">
    <location>
        <begin position="228"/>
        <end position="250"/>
    </location>
</feature>
<evidence type="ECO:0008006" key="9">
    <source>
        <dbReference type="Google" id="ProtNLM"/>
    </source>
</evidence>
<keyword evidence="6" id="KW-0732">Signal</keyword>
<evidence type="ECO:0000313" key="7">
    <source>
        <dbReference type="EMBL" id="KAJ8614296.1"/>
    </source>
</evidence>
<feature type="chain" id="PRO_5041956274" description="UDP-galactose transporter" evidence="6">
    <location>
        <begin position="18"/>
        <end position="380"/>
    </location>
</feature>
<dbReference type="GO" id="GO:0015165">
    <property type="term" value="F:pyrimidine nucleotide-sugar transmembrane transporter activity"/>
    <property type="evidence" value="ECO:0007669"/>
    <property type="project" value="InterPro"/>
</dbReference>
<protein>
    <recommendedName>
        <fullName evidence="9">UDP-galactose transporter</fullName>
    </recommendedName>
</protein>
<evidence type="ECO:0000256" key="4">
    <source>
        <dbReference type="ARBA" id="ARBA00023136"/>
    </source>
</evidence>
<dbReference type="PIRSF" id="PIRSF005799">
    <property type="entry name" value="UDP-gal_transpt"/>
    <property type="match status" value="1"/>
</dbReference>
<feature type="transmembrane region" description="Helical" evidence="5">
    <location>
        <begin position="303"/>
        <end position="331"/>
    </location>
</feature>
<dbReference type="GO" id="GO:0000139">
    <property type="term" value="C:Golgi membrane"/>
    <property type="evidence" value="ECO:0007669"/>
    <property type="project" value="InterPro"/>
</dbReference>
<dbReference type="Proteomes" id="UP001230188">
    <property type="component" value="Unassembled WGS sequence"/>
</dbReference>
<dbReference type="PANTHER" id="PTHR10231">
    <property type="entry name" value="NUCLEOTIDE-SUGAR TRANSMEMBRANE TRANSPORTER"/>
    <property type="match status" value="1"/>
</dbReference>
<dbReference type="NCBIfam" id="TIGR00803">
    <property type="entry name" value="nst"/>
    <property type="match status" value="1"/>
</dbReference>
<accession>A0AAD7XUR0</accession>
<evidence type="ECO:0000256" key="1">
    <source>
        <dbReference type="ARBA" id="ARBA00004141"/>
    </source>
</evidence>
<dbReference type="SUPFAM" id="SSF103481">
    <property type="entry name" value="Multidrug resistance efflux transporter EmrE"/>
    <property type="match status" value="1"/>
</dbReference>
<dbReference type="AlphaFoldDB" id="A0AAD7XUR0"/>
<evidence type="ECO:0000256" key="6">
    <source>
        <dbReference type="SAM" id="SignalP"/>
    </source>
</evidence>